<feature type="transmembrane region" description="Helical" evidence="8">
    <location>
        <begin position="235"/>
        <end position="257"/>
    </location>
</feature>
<evidence type="ECO:0000256" key="6">
    <source>
        <dbReference type="ARBA" id="ARBA00022989"/>
    </source>
</evidence>
<evidence type="ECO:0000256" key="1">
    <source>
        <dbReference type="ARBA" id="ARBA00004429"/>
    </source>
</evidence>
<protein>
    <submittedName>
        <fullName evidence="10">MFS transporter</fullName>
    </submittedName>
</protein>
<feature type="transmembrane region" description="Helical" evidence="8">
    <location>
        <begin position="158"/>
        <end position="177"/>
    </location>
</feature>
<evidence type="ECO:0000256" key="2">
    <source>
        <dbReference type="ARBA" id="ARBA00022448"/>
    </source>
</evidence>
<sequence>MVEKSIIRLMAYLFFIHSTMTIIIGYIPVFYQGQGLTGSQVGLLMAIGPIATIVAQPFWGYMSDKYKSIKRMIILALFGLFLSTAAFLIVDSFYGYMILMFVLYVFVSPTTALGDSLAQQTAIEKKVTFGSIRMWGSLGFAITSLLTGYLLTWIGVNYIMYPMMFMAIIALIIAFGVKDVPQTNKPVTIVDALRLSTNRTLMLFLLFVVFISSTHRANDTYLGLYIVELGGPEAMIGWAWFIGVVAEAAIFATSAYWFKRWSPLTFIILAGGLYTIRWALMGLISNPWFILPLQVTHGLTFGVLYLAAFQFVNHLIPKHLQATGHVLFITIVFGVSGIIGSLVGGYIIELTSMNTLYSLLAISAFVGVVCLALFQKGMAGTKNRFNVREIE</sequence>
<feature type="transmembrane region" description="Helical" evidence="8">
    <location>
        <begin position="12"/>
        <end position="31"/>
    </location>
</feature>
<dbReference type="InterPro" id="IPR024989">
    <property type="entry name" value="MFS_assoc_dom"/>
</dbReference>
<keyword evidence="5 8" id="KW-0812">Transmembrane</keyword>
<dbReference type="InterPro" id="IPR036259">
    <property type="entry name" value="MFS_trans_sf"/>
</dbReference>
<gene>
    <name evidence="10" type="ORF">J7W16_17510</name>
</gene>
<dbReference type="RefSeq" id="WP_210598773.1">
    <property type="nucleotide sequence ID" value="NZ_JAGKSQ010000008.1"/>
</dbReference>
<keyword evidence="7 8" id="KW-0472">Membrane</keyword>
<evidence type="ECO:0000313" key="10">
    <source>
        <dbReference type="EMBL" id="MBP3952923.1"/>
    </source>
</evidence>
<evidence type="ECO:0000313" key="11">
    <source>
        <dbReference type="Proteomes" id="UP000678228"/>
    </source>
</evidence>
<evidence type="ECO:0000256" key="8">
    <source>
        <dbReference type="SAM" id="Phobius"/>
    </source>
</evidence>
<feature type="transmembrane region" description="Helical" evidence="8">
    <location>
        <begin position="264"/>
        <end position="284"/>
    </location>
</feature>
<feature type="domain" description="Major facilitator superfamily associated" evidence="9">
    <location>
        <begin position="7"/>
        <end position="357"/>
    </location>
</feature>
<accession>A0A940WYA2</accession>
<dbReference type="GO" id="GO:0030395">
    <property type="term" value="F:lactose binding"/>
    <property type="evidence" value="ECO:0007669"/>
    <property type="project" value="TreeGrafter"/>
</dbReference>
<feature type="transmembrane region" description="Helical" evidence="8">
    <location>
        <begin position="135"/>
        <end position="152"/>
    </location>
</feature>
<dbReference type="InterPro" id="IPR026032">
    <property type="entry name" value="HcaT-like"/>
</dbReference>
<dbReference type="Pfam" id="PF12832">
    <property type="entry name" value="MFS_1_like"/>
    <property type="match status" value="1"/>
</dbReference>
<keyword evidence="3" id="KW-1003">Cell membrane</keyword>
<dbReference type="Proteomes" id="UP000678228">
    <property type="component" value="Unassembled WGS sequence"/>
</dbReference>
<evidence type="ECO:0000256" key="4">
    <source>
        <dbReference type="ARBA" id="ARBA00022519"/>
    </source>
</evidence>
<feature type="transmembrane region" description="Helical" evidence="8">
    <location>
        <begin position="43"/>
        <end position="61"/>
    </location>
</feature>
<keyword evidence="6 8" id="KW-1133">Transmembrane helix</keyword>
<dbReference type="NCBIfam" id="NF037955">
    <property type="entry name" value="mfs"/>
    <property type="match status" value="1"/>
</dbReference>
<evidence type="ECO:0000256" key="7">
    <source>
        <dbReference type="ARBA" id="ARBA00023136"/>
    </source>
</evidence>
<feature type="transmembrane region" description="Helical" evidence="8">
    <location>
        <begin position="324"/>
        <end position="348"/>
    </location>
</feature>
<keyword evidence="4" id="KW-0997">Cell inner membrane</keyword>
<dbReference type="PANTHER" id="PTHR23522:SF10">
    <property type="entry name" value="3-PHENYLPROPIONIC ACID TRANSPORTER-RELATED"/>
    <property type="match status" value="1"/>
</dbReference>
<feature type="transmembrane region" description="Helical" evidence="8">
    <location>
        <begin position="198"/>
        <end position="215"/>
    </location>
</feature>
<feature type="transmembrane region" description="Helical" evidence="8">
    <location>
        <begin position="290"/>
        <end position="312"/>
    </location>
</feature>
<keyword evidence="2" id="KW-0813">Transport</keyword>
<proteinExistence type="predicted"/>
<keyword evidence="11" id="KW-1185">Reference proteome</keyword>
<dbReference type="GO" id="GO:0015528">
    <property type="term" value="F:lactose:proton symporter activity"/>
    <property type="evidence" value="ECO:0007669"/>
    <property type="project" value="TreeGrafter"/>
</dbReference>
<dbReference type="GO" id="GO:0005886">
    <property type="term" value="C:plasma membrane"/>
    <property type="evidence" value="ECO:0007669"/>
    <property type="project" value="UniProtKB-SubCell"/>
</dbReference>
<evidence type="ECO:0000256" key="5">
    <source>
        <dbReference type="ARBA" id="ARBA00022692"/>
    </source>
</evidence>
<dbReference type="SUPFAM" id="SSF103473">
    <property type="entry name" value="MFS general substrate transporter"/>
    <property type="match status" value="1"/>
</dbReference>
<reference evidence="10" key="1">
    <citation type="submission" date="2021-03" db="EMBL/GenBank/DDBJ databases">
        <title>Bacillus suaedae sp. nov., isolated from Suaeda aralocaspica.</title>
        <authorList>
            <person name="Lei R.F.R."/>
        </authorList>
    </citation>
    <scope>NUCLEOTIDE SEQUENCE</scope>
    <source>
        <strain evidence="10">YZJH907-2</strain>
    </source>
</reference>
<comment type="subcellular location">
    <subcellularLocation>
        <location evidence="1">Cell inner membrane</location>
        <topology evidence="1">Multi-pass membrane protein</topology>
    </subcellularLocation>
</comment>
<feature type="transmembrane region" description="Helical" evidence="8">
    <location>
        <begin position="96"/>
        <end position="114"/>
    </location>
</feature>
<comment type="caution">
    <text evidence="10">The sequence shown here is derived from an EMBL/GenBank/DDBJ whole genome shotgun (WGS) entry which is preliminary data.</text>
</comment>
<name>A0A940WYA2_9BACI</name>
<evidence type="ECO:0000256" key="3">
    <source>
        <dbReference type="ARBA" id="ARBA00022475"/>
    </source>
</evidence>
<evidence type="ECO:0000259" key="9">
    <source>
        <dbReference type="Pfam" id="PF12832"/>
    </source>
</evidence>
<feature type="transmembrane region" description="Helical" evidence="8">
    <location>
        <begin position="73"/>
        <end position="90"/>
    </location>
</feature>
<dbReference type="PANTHER" id="PTHR23522">
    <property type="entry name" value="BLL5896 PROTEIN"/>
    <property type="match status" value="1"/>
</dbReference>
<dbReference type="AlphaFoldDB" id="A0A940WYA2"/>
<dbReference type="EMBL" id="JAGKSQ010000008">
    <property type="protein sequence ID" value="MBP3952923.1"/>
    <property type="molecule type" value="Genomic_DNA"/>
</dbReference>
<feature type="transmembrane region" description="Helical" evidence="8">
    <location>
        <begin position="354"/>
        <end position="374"/>
    </location>
</feature>
<organism evidence="10 11">
    <name type="scientific">Halalkalibacter suaedae</name>
    <dbReference type="NCBI Taxonomy" id="2822140"/>
    <lineage>
        <taxon>Bacteria</taxon>
        <taxon>Bacillati</taxon>
        <taxon>Bacillota</taxon>
        <taxon>Bacilli</taxon>
        <taxon>Bacillales</taxon>
        <taxon>Bacillaceae</taxon>
        <taxon>Halalkalibacter</taxon>
    </lineage>
</organism>
<dbReference type="Gene3D" id="1.20.1250.20">
    <property type="entry name" value="MFS general substrate transporter like domains"/>
    <property type="match status" value="2"/>
</dbReference>
<dbReference type="PIRSF" id="PIRSF004925">
    <property type="entry name" value="HcaT"/>
    <property type="match status" value="1"/>
</dbReference>